<name>A0A8J4H728_9BACL</name>
<keyword evidence="2" id="KW-1185">Reference proteome</keyword>
<sequence length="254" mass="29050">MSNRMVAYPASKWNKYLIMAKDSELRPYLPHTAKLTKATLKSFLERFPTVYAKPNFGGGGRGVMRITCRPNGTYLLQSGKGKKLCFHFPHLTRTMARQIGSGKHYLIQQGIDMIQLDNRPIDFRILLLKQDGSWTYMGTMGKLAARNLHITNRCSGGTPIQFKDACKRAGAWEEKQIDKLEKNLTSLGLQSAKVLNKSYPLLTELGLDIAIDRKQNIWVLEANSKPQYELFRHHESSQLYKKIHRTVQLLRVSQ</sequence>
<evidence type="ECO:0000313" key="1">
    <source>
        <dbReference type="EMBL" id="GIQ70947.1"/>
    </source>
</evidence>
<dbReference type="RefSeq" id="WP_213413753.1">
    <property type="nucleotide sequence ID" value="NZ_BOVK01000064.1"/>
</dbReference>
<gene>
    <name evidence="1" type="ORF">XYCOK13_37710</name>
</gene>
<dbReference type="EMBL" id="BOVK01000064">
    <property type="protein sequence ID" value="GIQ70947.1"/>
    <property type="molecule type" value="Genomic_DNA"/>
</dbReference>
<dbReference type="Gene3D" id="3.30.470.20">
    <property type="entry name" value="ATP-grasp fold, B domain"/>
    <property type="match status" value="1"/>
</dbReference>
<reference evidence="1" key="1">
    <citation type="submission" date="2021-04" db="EMBL/GenBank/DDBJ databases">
        <title>Draft genome sequence of Xylanibacillus composti strain K13.</title>
        <authorList>
            <person name="Uke A."/>
            <person name="Chhe C."/>
            <person name="Baramee S."/>
            <person name="Kosugi A."/>
        </authorList>
    </citation>
    <scope>NUCLEOTIDE SEQUENCE</scope>
    <source>
        <strain evidence="1">K13</strain>
    </source>
</reference>
<accession>A0A8J4H728</accession>
<evidence type="ECO:0008006" key="3">
    <source>
        <dbReference type="Google" id="ProtNLM"/>
    </source>
</evidence>
<dbReference type="AlphaFoldDB" id="A0A8J4H728"/>
<dbReference type="InterPro" id="IPR026838">
    <property type="entry name" value="YheC/D"/>
</dbReference>
<proteinExistence type="predicted"/>
<dbReference type="Proteomes" id="UP000677918">
    <property type="component" value="Unassembled WGS sequence"/>
</dbReference>
<dbReference type="SUPFAM" id="SSF56059">
    <property type="entry name" value="Glutathione synthetase ATP-binding domain-like"/>
    <property type="match status" value="1"/>
</dbReference>
<comment type="caution">
    <text evidence="1">The sequence shown here is derived from an EMBL/GenBank/DDBJ whole genome shotgun (WGS) entry which is preliminary data.</text>
</comment>
<evidence type="ECO:0000313" key="2">
    <source>
        <dbReference type="Proteomes" id="UP000677918"/>
    </source>
</evidence>
<organism evidence="1 2">
    <name type="scientific">Xylanibacillus composti</name>
    <dbReference type="NCBI Taxonomy" id="1572762"/>
    <lineage>
        <taxon>Bacteria</taxon>
        <taxon>Bacillati</taxon>
        <taxon>Bacillota</taxon>
        <taxon>Bacilli</taxon>
        <taxon>Bacillales</taxon>
        <taxon>Paenibacillaceae</taxon>
        <taxon>Xylanibacillus</taxon>
    </lineage>
</organism>
<dbReference type="Pfam" id="PF14398">
    <property type="entry name" value="ATPgrasp_YheCD"/>
    <property type="match status" value="1"/>
</dbReference>
<protein>
    <recommendedName>
        <fullName evidence="3">YheC/YheD family protein</fullName>
    </recommendedName>
</protein>